<dbReference type="Proteomes" id="UP001524499">
    <property type="component" value="Unassembled WGS sequence"/>
</dbReference>
<protein>
    <recommendedName>
        <fullName evidence="3">DUF2169 domain-containing protein</fullName>
    </recommendedName>
</protein>
<keyword evidence="2" id="KW-1185">Reference proteome</keyword>
<comment type="caution">
    <text evidence="1">The sequence shown here is derived from an EMBL/GenBank/DDBJ whole genome shotgun (WGS) entry which is preliminary data.</text>
</comment>
<sequence>MDYIFPLPLPPRHPPVARDIRIFPGHRYLIDASALAPQEPADAEASLQNGLIGSYTLSTDATHIKAVDLLAGPARGFVWDVDLLPERIRQALQSGADQPRATEFNHLKLLDTRMAAPEVRLSGHRPSLTISPRFELEWHTPAHASQLGIVQLVESTRAAMLANGESVSLLDTESAGNDPVLLLDDPADSTAVKPLCGFQARGRHQRFEFCPAASQGIPDEIDGQAVASLSVLEKYTLYFMQNADPMQPDSYIWVPVHLPIVWGWSIRVQQRYDGVWDVFRKKLIMPTPSTEAPALPRWRGNSLRCRNRVEI</sequence>
<gene>
    <name evidence="1" type="ORF">NP590_06510</name>
</gene>
<organism evidence="1 2">
    <name type="scientific">Methylomonas subterranea</name>
    <dbReference type="NCBI Taxonomy" id="2952225"/>
    <lineage>
        <taxon>Bacteria</taxon>
        <taxon>Pseudomonadati</taxon>
        <taxon>Pseudomonadota</taxon>
        <taxon>Gammaproteobacteria</taxon>
        <taxon>Methylococcales</taxon>
        <taxon>Methylococcaceae</taxon>
        <taxon>Methylomonas</taxon>
    </lineage>
</organism>
<evidence type="ECO:0000313" key="2">
    <source>
        <dbReference type="Proteomes" id="UP001524499"/>
    </source>
</evidence>
<proteinExistence type="predicted"/>
<evidence type="ECO:0000313" key="1">
    <source>
        <dbReference type="EMBL" id="MCQ8103751.1"/>
    </source>
</evidence>
<dbReference type="EMBL" id="JANIBJ010000009">
    <property type="protein sequence ID" value="MCQ8103751.1"/>
    <property type="molecule type" value="Genomic_DNA"/>
</dbReference>
<reference evidence="1 2" key="1">
    <citation type="submission" date="2022-07" db="EMBL/GenBank/DDBJ databases">
        <title>Methylomonas rivi sp. nov., Methylomonas rosea sp. nov., Methylomonas aureus sp. nov. and Methylomonas subterranea sp. nov., four novel methanotrophs isolated from a freshwater creek and the deep terrestrial subsurface.</title>
        <authorList>
            <person name="Abin C."/>
            <person name="Sankaranarayanan K."/>
            <person name="Garner C."/>
            <person name="Sindelar R."/>
            <person name="Kotary K."/>
            <person name="Garner R."/>
            <person name="Barclay S."/>
            <person name="Lawson P."/>
            <person name="Krumholz L."/>
        </authorList>
    </citation>
    <scope>NUCLEOTIDE SEQUENCE [LARGE SCALE GENOMIC DNA]</scope>
    <source>
        <strain evidence="1 2">SURF-2</strain>
    </source>
</reference>
<evidence type="ECO:0008006" key="3">
    <source>
        <dbReference type="Google" id="ProtNLM"/>
    </source>
</evidence>
<name>A0ABT1TE61_9GAMM</name>
<dbReference type="RefSeq" id="WP_256601489.1">
    <property type="nucleotide sequence ID" value="NZ_JANIBJ010000009.1"/>
</dbReference>
<accession>A0ABT1TE61</accession>